<sequence length="231" mass="26182">MSSLVVDSHPKTNDITRAHEVQIRPRSFGKANVGHLVRLTYEELREALDLREKCGLTSFLKLFKLLHLNPEAPRNHNVIVDITDGEPAAFAFKQHHWREVDYDGMVRDCVNNAAIRFLDIENILALRMPAKCFSKLMKLRDTVERETNGLFKDPSMEVQALMRRTSSAIAAFTKAHPALLVHARADAQSAAPFVRPVKTRDLPEWEPGVGHRWLALAMMQQTGEYPIPPSI</sequence>
<name>A0AAV1I525_9CHLO</name>
<dbReference type="EMBL" id="CAUYUE010000005">
    <property type="protein sequence ID" value="CAK0774753.1"/>
    <property type="molecule type" value="Genomic_DNA"/>
</dbReference>
<accession>A0AAV1I525</accession>
<organism evidence="1 2">
    <name type="scientific">Coccomyxa viridis</name>
    <dbReference type="NCBI Taxonomy" id="1274662"/>
    <lineage>
        <taxon>Eukaryota</taxon>
        <taxon>Viridiplantae</taxon>
        <taxon>Chlorophyta</taxon>
        <taxon>core chlorophytes</taxon>
        <taxon>Trebouxiophyceae</taxon>
        <taxon>Trebouxiophyceae incertae sedis</taxon>
        <taxon>Coccomyxaceae</taxon>
        <taxon>Coccomyxa</taxon>
    </lineage>
</organism>
<protein>
    <submittedName>
        <fullName evidence="1">Uncharacterized protein</fullName>
    </submittedName>
</protein>
<evidence type="ECO:0000313" key="1">
    <source>
        <dbReference type="EMBL" id="CAK0774753.1"/>
    </source>
</evidence>
<keyword evidence="2" id="KW-1185">Reference proteome</keyword>
<evidence type="ECO:0000313" key="2">
    <source>
        <dbReference type="Proteomes" id="UP001314263"/>
    </source>
</evidence>
<gene>
    <name evidence="1" type="ORF">CVIRNUC_004199</name>
</gene>
<dbReference type="Proteomes" id="UP001314263">
    <property type="component" value="Unassembled WGS sequence"/>
</dbReference>
<dbReference type="AlphaFoldDB" id="A0AAV1I525"/>
<proteinExistence type="predicted"/>
<reference evidence="1 2" key="1">
    <citation type="submission" date="2023-10" db="EMBL/GenBank/DDBJ databases">
        <authorList>
            <person name="Maclean D."/>
            <person name="Macfadyen A."/>
        </authorList>
    </citation>
    <scope>NUCLEOTIDE SEQUENCE [LARGE SCALE GENOMIC DNA]</scope>
</reference>
<comment type="caution">
    <text evidence="1">The sequence shown here is derived from an EMBL/GenBank/DDBJ whole genome shotgun (WGS) entry which is preliminary data.</text>
</comment>